<keyword evidence="2" id="KW-1185">Reference proteome</keyword>
<sequence length="318" mass="36392">MDAVAREEFIIRTWSLKYASLSIIVKKEHITLLNEFFNGGEHRGSKVQGGGLVLKYDQTISEVSLMFENVSRVDEGLYQFDESFYRTTQLPQELENEEFERQDGKWNLQVNVHEAGEVKRGHVGGKISMEFPVSSALSYLYHYEERVAVWIDSVCNELVDTHRYGRLRCTGDTSNKIQRIVIDKLTEVDYGLYKVFSDFGNSWRWFLIITDNTSVAYIGGNVTIGWFYSRQKLNRTLRIIHPKEGAMMILPPSNVPQVRSNLKHRVIYSGDVSKCYVAFTLMHVESSDTGIYTIESKHGNTIPGRKQLTVEVVANSLA</sequence>
<comment type="caution">
    <text evidence="1">The sequence shown here is derived from an EMBL/GenBank/DDBJ whole genome shotgun (WGS) entry which is preliminary data.</text>
</comment>
<protein>
    <submittedName>
        <fullName evidence="1">Uncharacterized protein</fullName>
    </submittedName>
</protein>
<name>A0AAE0W3S1_9BIVA</name>
<proteinExistence type="predicted"/>
<dbReference type="Gene3D" id="2.60.40.10">
    <property type="entry name" value="Immunoglobulins"/>
    <property type="match status" value="1"/>
</dbReference>
<dbReference type="InterPro" id="IPR036179">
    <property type="entry name" value="Ig-like_dom_sf"/>
</dbReference>
<evidence type="ECO:0000313" key="1">
    <source>
        <dbReference type="EMBL" id="KAK3599205.1"/>
    </source>
</evidence>
<reference evidence="1" key="1">
    <citation type="journal article" date="2021" name="Genome Biol. Evol.">
        <title>A High-Quality Reference Genome for a Parasitic Bivalve with Doubly Uniparental Inheritance (Bivalvia: Unionida).</title>
        <authorList>
            <person name="Smith C.H."/>
        </authorList>
    </citation>
    <scope>NUCLEOTIDE SEQUENCE</scope>
    <source>
        <strain evidence="1">CHS0354</strain>
    </source>
</reference>
<gene>
    <name evidence="1" type="ORF">CHS0354_012810</name>
</gene>
<evidence type="ECO:0000313" key="2">
    <source>
        <dbReference type="Proteomes" id="UP001195483"/>
    </source>
</evidence>
<dbReference type="EMBL" id="JAEAOA010000772">
    <property type="protein sequence ID" value="KAK3599205.1"/>
    <property type="molecule type" value="Genomic_DNA"/>
</dbReference>
<reference evidence="1" key="2">
    <citation type="journal article" date="2021" name="Genome Biol. Evol.">
        <title>Developing a high-quality reference genome for a parasitic bivalve with doubly uniparental inheritance (Bivalvia: Unionida).</title>
        <authorList>
            <person name="Smith C.H."/>
        </authorList>
    </citation>
    <scope>NUCLEOTIDE SEQUENCE</scope>
    <source>
        <strain evidence="1">CHS0354</strain>
        <tissue evidence="1">Mantle</tissue>
    </source>
</reference>
<accession>A0AAE0W3S1</accession>
<dbReference type="SUPFAM" id="SSF48726">
    <property type="entry name" value="Immunoglobulin"/>
    <property type="match status" value="1"/>
</dbReference>
<dbReference type="InterPro" id="IPR013783">
    <property type="entry name" value="Ig-like_fold"/>
</dbReference>
<dbReference type="Proteomes" id="UP001195483">
    <property type="component" value="Unassembled WGS sequence"/>
</dbReference>
<reference evidence="1" key="3">
    <citation type="submission" date="2023-05" db="EMBL/GenBank/DDBJ databases">
        <authorList>
            <person name="Smith C.H."/>
        </authorList>
    </citation>
    <scope>NUCLEOTIDE SEQUENCE</scope>
    <source>
        <strain evidence="1">CHS0354</strain>
        <tissue evidence="1">Mantle</tissue>
    </source>
</reference>
<dbReference type="AlphaFoldDB" id="A0AAE0W3S1"/>
<organism evidence="1 2">
    <name type="scientific">Potamilus streckersoni</name>
    <dbReference type="NCBI Taxonomy" id="2493646"/>
    <lineage>
        <taxon>Eukaryota</taxon>
        <taxon>Metazoa</taxon>
        <taxon>Spiralia</taxon>
        <taxon>Lophotrochozoa</taxon>
        <taxon>Mollusca</taxon>
        <taxon>Bivalvia</taxon>
        <taxon>Autobranchia</taxon>
        <taxon>Heteroconchia</taxon>
        <taxon>Palaeoheterodonta</taxon>
        <taxon>Unionida</taxon>
        <taxon>Unionoidea</taxon>
        <taxon>Unionidae</taxon>
        <taxon>Ambleminae</taxon>
        <taxon>Lampsilini</taxon>
        <taxon>Potamilus</taxon>
    </lineage>
</organism>